<evidence type="ECO:0000256" key="9">
    <source>
        <dbReference type="ARBA" id="ARBA00022833"/>
    </source>
</evidence>
<dbReference type="Proteomes" id="UP000177751">
    <property type="component" value="Unassembled WGS sequence"/>
</dbReference>
<evidence type="ECO:0000256" key="8">
    <source>
        <dbReference type="ARBA" id="ARBA00022801"/>
    </source>
</evidence>
<dbReference type="CDD" id="cd06158">
    <property type="entry name" value="S2P-M50_like_1"/>
    <property type="match status" value="1"/>
</dbReference>
<dbReference type="InterPro" id="IPR008915">
    <property type="entry name" value="Peptidase_M50"/>
</dbReference>
<evidence type="ECO:0000256" key="13">
    <source>
        <dbReference type="SAM" id="Phobius"/>
    </source>
</evidence>
<keyword evidence="10 13" id="KW-1133">Transmembrane helix</keyword>
<evidence type="ECO:0000256" key="4">
    <source>
        <dbReference type="ARBA" id="ARBA00022475"/>
    </source>
</evidence>
<feature type="transmembrane region" description="Helical" evidence="13">
    <location>
        <begin position="98"/>
        <end position="120"/>
    </location>
</feature>
<comment type="caution">
    <text evidence="15">The sequence shown here is derived from an EMBL/GenBank/DDBJ whole genome shotgun (WGS) entry which is preliminary data.</text>
</comment>
<dbReference type="GO" id="GO:0005886">
    <property type="term" value="C:plasma membrane"/>
    <property type="evidence" value="ECO:0007669"/>
    <property type="project" value="UniProtKB-SubCell"/>
</dbReference>
<proteinExistence type="inferred from homology"/>
<keyword evidence="9" id="KW-0862">Zinc</keyword>
<dbReference type="PANTHER" id="PTHR35864:SF1">
    <property type="entry name" value="ZINC METALLOPROTEASE YWHC-RELATED"/>
    <property type="match status" value="1"/>
</dbReference>
<dbReference type="AlphaFoldDB" id="A0A1G2JCT2"/>
<dbReference type="InterPro" id="IPR052348">
    <property type="entry name" value="Metallopeptidase_M50B"/>
</dbReference>
<name>A0A1G2JCT2_9BACT</name>
<keyword evidence="7" id="KW-0479">Metal-binding</keyword>
<comment type="similarity">
    <text evidence="3">Belongs to the peptidase M50B family.</text>
</comment>
<dbReference type="PANTHER" id="PTHR35864">
    <property type="entry name" value="ZINC METALLOPROTEASE MJ0611-RELATED"/>
    <property type="match status" value="1"/>
</dbReference>
<evidence type="ECO:0000256" key="2">
    <source>
        <dbReference type="ARBA" id="ARBA00004651"/>
    </source>
</evidence>
<dbReference type="EMBL" id="MHPP01000007">
    <property type="protein sequence ID" value="OGZ84929.1"/>
    <property type="molecule type" value="Genomic_DNA"/>
</dbReference>
<comment type="cofactor">
    <cofactor evidence="1">
        <name>Zn(2+)</name>
        <dbReference type="ChEBI" id="CHEBI:29105"/>
    </cofactor>
</comment>
<keyword evidence="12 13" id="KW-0472">Membrane</keyword>
<dbReference type="STRING" id="1802229.A2401_03335"/>
<evidence type="ECO:0000256" key="5">
    <source>
        <dbReference type="ARBA" id="ARBA00022670"/>
    </source>
</evidence>
<accession>A0A1G2JCT2</accession>
<comment type="subcellular location">
    <subcellularLocation>
        <location evidence="2">Cell membrane</location>
        <topology evidence="2">Multi-pass membrane protein</topology>
    </subcellularLocation>
</comment>
<feature type="domain" description="Peptidase M50" evidence="14">
    <location>
        <begin position="129"/>
        <end position="184"/>
    </location>
</feature>
<evidence type="ECO:0000313" key="16">
    <source>
        <dbReference type="Proteomes" id="UP000177751"/>
    </source>
</evidence>
<evidence type="ECO:0000256" key="7">
    <source>
        <dbReference type="ARBA" id="ARBA00022723"/>
    </source>
</evidence>
<dbReference type="InterPro" id="IPR044537">
    <property type="entry name" value="Rip2-like"/>
</dbReference>
<dbReference type="GO" id="GO:0046872">
    <property type="term" value="F:metal ion binding"/>
    <property type="evidence" value="ECO:0007669"/>
    <property type="project" value="UniProtKB-KW"/>
</dbReference>
<dbReference type="GO" id="GO:0008237">
    <property type="term" value="F:metallopeptidase activity"/>
    <property type="evidence" value="ECO:0007669"/>
    <property type="project" value="UniProtKB-KW"/>
</dbReference>
<protein>
    <recommendedName>
        <fullName evidence="14">Peptidase M50 domain-containing protein</fullName>
    </recommendedName>
</protein>
<dbReference type="Pfam" id="PF02163">
    <property type="entry name" value="Peptidase_M50"/>
    <property type="match status" value="1"/>
</dbReference>
<keyword evidence="11" id="KW-0482">Metalloprotease</keyword>
<feature type="transmembrane region" description="Helical" evidence="13">
    <location>
        <begin position="180"/>
        <end position="202"/>
    </location>
</feature>
<keyword evidence="4" id="KW-1003">Cell membrane</keyword>
<evidence type="ECO:0000259" key="14">
    <source>
        <dbReference type="Pfam" id="PF02163"/>
    </source>
</evidence>
<evidence type="ECO:0000256" key="12">
    <source>
        <dbReference type="ARBA" id="ARBA00023136"/>
    </source>
</evidence>
<keyword evidence="8" id="KW-0378">Hydrolase</keyword>
<evidence type="ECO:0000256" key="1">
    <source>
        <dbReference type="ARBA" id="ARBA00001947"/>
    </source>
</evidence>
<evidence type="ECO:0000256" key="11">
    <source>
        <dbReference type="ARBA" id="ARBA00023049"/>
    </source>
</evidence>
<keyword evidence="6 13" id="KW-0812">Transmembrane</keyword>
<dbReference type="GO" id="GO:0006508">
    <property type="term" value="P:proteolysis"/>
    <property type="evidence" value="ECO:0007669"/>
    <property type="project" value="UniProtKB-KW"/>
</dbReference>
<feature type="transmembrane region" description="Helical" evidence="13">
    <location>
        <begin position="58"/>
        <end position="78"/>
    </location>
</feature>
<organism evidence="15 16">
    <name type="scientific">Candidatus Staskawiczbacteria bacterium RIFOXYC1_FULL_38_18</name>
    <dbReference type="NCBI Taxonomy" id="1802229"/>
    <lineage>
        <taxon>Bacteria</taxon>
        <taxon>Candidatus Staskawicziibacteriota</taxon>
    </lineage>
</organism>
<evidence type="ECO:0000256" key="3">
    <source>
        <dbReference type="ARBA" id="ARBA00007931"/>
    </source>
</evidence>
<reference evidence="15 16" key="1">
    <citation type="journal article" date="2016" name="Nat. Commun.">
        <title>Thousands of microbial genomes shed light on interconnected biogeochemical processes in an aquifer system.</title>
        <authorList>
            <person name="Anantharaman K."/>
            <person name="Brown C.T."/>
            <person name="Hug L.A."/>
            <person name="Sharon I."/>
            <person name="Castelle C.J."/>
            <person name="Probst A.J."/>
            <person name="Thomas B.C."/>
            <person name="Singh A."/>
            <person name="Wilkins M.J."/>
            <person name="Karaoz U."/>
            <person name="Brodie E.L."/>
            <person name="Williams K.H."/>
            <person name="Hubbard S.S."/>
            <person name="Banfield J.F."/>
        </authorList>
    </citation>
    <scope>NUCLEOTIDE SEQUENCE [LARGE SCALE GENOMIC DNA]</scope>
</reference>
<sequence>MFTGIAITIFSLIVLLFSVIIHELAHGYVAFSLGDPTAKYEGRLTLNPLKHLDPFGSVILPLLLLIATAGQGPIFGWAKPVPINPYNFKDQKWGTLKVSISGPLTNFGIAIIFGLLIRFLNFPQLLPLMQLLSIVVFYNFLWGIFNLVPIPPLDGSWILFRFLPQGLEQVKNTLQQYGLFILIFFIFFGGLTGLSILAQYFFQLITGISFAVL</sequence>
<gene>
    <name evidence="15" type="ORF">A2401_03335</name>
</gene>
<keyword evidence="5" id="KW-0645">Protease</keyword>
<evidence type="ECO:0000313" key="15">
    <source>
        <dbReference type="EMBL" id="OGZ84929.1"/>
    </source>
</evidence>
<evidence type="ECO:0000256" key="6">
    <source>
        <dbReference type="ARBA" id="ARBA00022692"/>
    </source>
</evidence>
<evidence type="ECO:0000256" key="10">
    <source>
        <dbReference type="ARBA" id="ARBA00022989"/>
    </source>
</evidence>